<comment type="cofactor">
    <cofactor evidence="1">
        <name>FAD</name>
        <dbReference type="ChEBI" id="CHEBI:57692"/>
    </cofactor>
</comment>
<feature type="domain" description="4Fe-4S ferredoxin-type" evidence="9">
    <location>
        <begin position="282"/>
        <end position="316"/>
    </location>
</feature>
<evidence type="ECO:0000256" key="6">
    <source>
        <dbReference type="ARBA" id="ARBA00023002"/>
    </source>
</evidence>
<gene>
    <name evidence="10" type="ORF">H8S08_10435</name>
</gene>
<dbReference type="InterPro" id="IPR017900">
    <property type="entry name" value="4Fe4S_Fe_S_CS"/>
</dbReference>
<dbReference type="RefSeq" id="WP_118656638.1">
    <property type="nucleotide sequence ID" value="NZ_JACOOK010000006.1"/>
</dbReference>
<dbReference type="InterPro" id="IPR039650">
    <property type="entry name" value="HdrA-like"/>
</dbReference>
<evidence type="ECO:0000256" key="7">
    <source>
        <dbReference type="ARBA" id="ARBA00023004"/>
    </source>
</evidence>
<accession>A0ABR7CP37</accession>
<keyword evidence="5" id="KW-0285">Flavoprotein</keyword>
<dbReference type="Proteomes" id="UP000636891">
    <property type="component" value="Unassembled WGS sequence"/>
</dbReference>
<evidence type="ECO:0000313" key="10">
    <source>
        <dbReference type="EMBL" id="MBC5617429.1"/>
    </source>
</evidence>
<dbReference type="PANTHER" id="PTHR43498:SF1">
    <property type="entry name" value="COB--COM HETERODISULFIDE REDUCTASE IRON-SULFUR SUBUNIT A"/>
    <property type="match status" value="1"/>
</dbReference>
<reference evidence="10 11" key="1">
    <citation type="submission" date="2020-08" db="EMBL/GenBank/DDBJ databases">
        <title>Genome public.</title>
        <authorList>
            <person name="Liu C."/>
            <person name="Sun Q."/>
        </authorList>
    </citation>
    <scope>NUCLEOTIDE SEQUENCE [LARGE SCALE GENOMIC DNA]</scope>
    <source>
        <strain evidence="10 11">New-7</strain>
    </source>
</reference>
<feature type="domain" description="4Fe-4S ferredoxin-type" evidence="9">
    <location>
        <begin position="234"/>
        <end position="263"/>
    </location>
</feature>
<dbReference type="Gene3D" id="3.30.70.20">
    <property type="match status" value="1"/>
</dbReference>
<dbReference type="Gene3D" id="3.50.50.60">
    <property type="entry name" value="FAD/NAD(P)-binding domain"/>
    <property type="match status" value="1"/>
</dbReference>
<dbReference type="InterPro" id="IPR017896">
    <property type="entry name" value="4Fe4S_Fe-S-bd"/>
</dbReference>
<evidence type="ECO:0000256" key="4">
    <source>
        <dbReference type="ARBA" id="ARBA00022723"/>
    </source>
</evidence>
<dbReference type="PROSITE" id="PS00198">
    <property type="entry name" value="4FE4S_FER_1"/>
    <property type="match status" value="2"/>
</dbReference>
<dbReference type="EMBL" id="JACOOK010000006">
    <property type="protein sequence ID" value="MBC5617429.1"/>
    <property type="molecule type" value="Genomic_DNA"/>
</dbReference>
<dbReference type="Pfam" id="PF12831">
    <property type="entry name" value="FAD_oxidored"/>
    <property type="match status" value="1"/>
</dbReference>
<proteinExistence type="inferred from homology"/>
<comment type="caution">
    <text evidence="10">The sequence shown here is derived from an EMBL/GenBank/DDBJ whole genome shotgun (WGS) entry which is preliminary data.</text>
</comment>
<feature type="domain" description="4Fe-4S ferredoxin-type" evidence="9">
    <location>
        <begin position="622"/>
        <end position="651"/>
    </location>
</feature>
<evidence type="ECO:0000259" key="9">
    <source>
        <dbReference type="PROSITE" id="PS51379"/>
    </source>
</evidence>
<dbReference type="SUPFAM" id="SSF54862">
    <property type="entry name" value="4Fe-4S ferredoxins"/>
    <property type="match status" value="1"/>
</dbReference>
<evidence type="ECO:0000256" key="1">
    <source>
        <dbReference type="ARBA" id="ARBA00001974"/>
    </source>
</evidence>
<keyword evidence="8" id="KW-0411">Iron-sulfur</keyword>
<dbReference type="Pfam" id="PF12838">
    <property type="entry name" value="Fer4_7"/>
    <property type="match status" value="1"/>
</dbReference>
<dbReference type="SUPFAM" id="SSF51905">
    <property type="entry name" value="FAD/NAD(P)-binding domain"/>
    <property type="match status" value="1"/>
</dbReference>
<dbReference type="InterPro" id="IPR036188">
    <property type="entry name" value="FAD/NAD-bd_sf"/>
</dbReference>
<keyword evidence="11" id="KW-1185">Reference proteome</keyword>
<comment type="similarity">
    <text evidence="2">Belongs to the HdrA family.</text>
</comment>
<protein>
    <submittedName>
        <fullName evidence="10">CoB--CoM heterodisulfide reductase iron-sulfur subunit A family protein</fullName>
    </submittedName>
</protein>
<keyword evidence="6" id="KW-0560">Oxidoreductase</keyword>
<dbReference type="PANTHER" id="PTHR43498">
    <property type="entry name" value="FERREDOXIN:COB-COM HETERODISULFIDE REDUCTASE SUBUNIT A"/>
    <property type="match status" value="1"/>
</dbReference>
<evidence type="ECO:0000256" key="2">
    <source>
        <dbReference type="ARBA" id="ARBA00006561"/>
    </source>
</evidence>
<dbReference type="Gene3D" id="3.40.50.720">
    <property type="entry name" value="NAD(P)-binding Rossmann-like Domain"/>
    <property type="match status" value="1"/>
</dbReference>
<keyword evidence="3" id="KW-0004">4Fe-4S</keyword>
<organism evidence="10 11">
    <name type="scientific">Alistipes hominis</name>
    <dbReference type="NCBI Taxonomy" id="2763015"/>
    <lineage>
        <taxon>Bacteria</taxon>
        <taxon>Pseudomonadati</taxon>
        <taxon>Bacteroidota</taxon>
        <taxon>Bacteroidia</taxon>
        <taxon>Bacteroidales</taxon>
        <taxon>Rikenellaceae</taxon>
        <taxon>Alistipes</taxon>
    </lineage>
</organism>
<evidence type="ECO:0000256" key="5">
    <source>
        <dbReference type="ARBA" id="ARBA00022827"/>
    </source>
</evidence>
<dbReference type="Gene3D" id="3.30.70.3270">
    <property type="match status" value="1"/>
</dbReference>
<sequence>MSKIGVFICHCGENIGATIDCEKVAAEAAKFDGVAFATDYKYMCSDPGQSLIRKAIEEQKLDGVVVAACSPRMHEPTFRRACSEAGLNPYLCEMANLREHCSWVHEKGEPTTAKAIDIVRGLVEKVKRNKPLKPIEVPITKKALVIGGGIAGIQAALDIANCGHQVILVEKEPSIGGHMSQLSETFPTLDCSQCILTPRMVEVAQHPNIKLYTYAELEHLDGFIGNFKATIRLKAKSVDEKICTGCGLCTTKCPQKRISSEFNAGLGLRTAIYVPFPQAVPNKPVIDKKHCNYYKRGKCKICEKTCPTGAICFDKEDEFVTEDIGAVVVATGFNVLGTEFFPEYGYGRYKDVITGLQFERLASASGPTSGEIRRPSDGTMPKKIVFIACAGSRDPAKGIHYCSKICCMYTAKHAMLYQHKVHGGESYVFYMDIRAAGKNYEEFVRRAIEDDGVNYVRGRVARIYEKDGKLIVKGVDTLMGAQPVEIEADMVVLATAGVSNEGAEELAQRLHVSYDPYKFFAEAHPKLKPVETNTAGIYVAGACQAPRDIPETVSMASGAAAKVAALFSSDKLVREPLIAVVNRMAPPVYSTCVGCFMCQTACPYQAIEREEIKDRGGNVVKTVARVNPGLCQGCGTCVAFCRSKSIDIQGYSNDQMYAEVMALLHTQGA</sequence>
<keyword evidence="4" id="KW-0479">Metal-binding</keyword>
<evidence type="ECO:0000256" key="3">
    <source>
        <dbReference type="ARBA" id="ARBA00022485"/>
    </source>
</evidence>
<feature type="domain" description="4Fe-4S ferredoxin-type" evidence="9">
    <location>
        <begin position="584"/>
        <end position="612"/>
    </location>
</feature>
<keyword evidence="7" id="KW-0408">Iron</keyword>
<evidence type="ECO:0000256" key="8">
    <source>
        <dbReference type="ARBA" id="ARBA00023014"/>
    </source>
</evidence>
<dbReference type="PROSITE" id="PS51379">
    <property type="entry name" value="4FE4S_FER_2"/>
    <property type="match status" value="4"/>
</dbReference>
<keyword evidence="5" id="KW-0274">FAD</keyword>
<evidence type="ECO:0000313" key="11">
    <source>
        <dbReference type="Proteomes" id="UP000636891"/>
    </source>
</evidence>
<name>A0ABR7CP37_9BACT</name>